<evidence type="ECO:0000313" key="5">
    <source>
        <dbReference type="EMBL" id="EFC50341.1"/>
    </source>
</evidence>
<evidence type="ECO:0000313" key="6">
    <source>
        <dbReference type="Proteomes" id="UP000006671"/>
    </source>
</evidence>
<dbReference type="InterPro" id="IPR045242">
    <property type="entry name" value="Syntaxin"/>
</dbReference>
<keyword evidence="6" id="KW-1185">Reference proteome</keyword>
<reference evidence="5 6" key="1">
    <citation type="journal article" date="2010" name="Cell">
        <title>The genome of Naegleria gruberi illuminates early eukaryotic versatility.</title>
        <authorList>
            <person name="Fritz-Laylin L.K."/>
            <person name="Prochnik S.E."/>
            <person name="Ginger M.L."/>
            <person name="Dacks J.B."/>
            <person name="Carpenter M.L."/>
            <person name="Field M.C."/>
            <person name="Kuo A."/>
            <person name="Paredez A."/>
            <person name="Chapman J."/>
            <person name="Pham J."/>
            <person name="Shu S."/>
            <person name="Neupane R."/>
            <person name="Cipriano M."/>
            <person name="Mancuso J."/>
            <person name="Tu H."/>
            <person name="Salamov A."/>
            <person name="Lindquist E."/>
            <person name="Shapiro H."/>
            <person name="Lucas S."/>
            <person name="Grigoriev I.V."/>
            <person name="Cande W.Z."/>
            <person name="Fulton C."/>
            <person name="Rokhsar D.S."/>
            <person name="Dawson S.C."/>
        </authorList>
    </citation>
    <scope>NUCLEOTIDE SEQUENCE [LARGE SCALE GENOMIC DNA]</scope>
    <source>
        <strain evidence="5 6">NEG-M</strain>
    </source>
</reference>
<gene>
    <name evidence="5" type="ORF">NAEGRDRAFT_61224</name>
</gene>
<keyword evidence="3" id="KW-1133">Transmembrane helix</keyword>
<evidence type="ECO:0000256" key="3">
    <source>
        <dbReference type="SAM" id="Phobius"/>
    </source>
</evidence>
<dbReference type="GO" id="GO:0048278">
    <property type="term" value="P:vesicle docking"/>
    <property type="evidence" value="ECO:0007669"/>
    <property type="project" value="TreeGrafter"/>
</dbReference>
<feature type="domain" description="T-SNARE coiled-coil homology" evidence="4">
    <location>
        <begin position="229"/>
        <end position="291"/>
    </location>
</feature>
<evidence type="ECO:0000256" key="2">
    <source>
        <dbReference type="SAM" id="MobiDB-lite"/>
    </source>
</evidence>
<dbReference type="InterPro" id="IPR010989">
    <property type="entry name" value="SNARE"/>
</dbReference>
<dbReference type="VEuPathDB" id="AmoebaDB:NAEGRDRAFT_61224"/>
<proteinExistence type="inferred from homology"/>
<dbReference type="STRING" id="5762.D2UXS4"/>
<accession>D2UXS4</accession>
<dbReference type="Proteomes" id="UP000006671">
    <property type="component" value="Unassembled WGS sequence"/>
</dbReference>
<dbReference type="GO" id="GO:0012505">
    <property type="term" value="C:endomembrane system"/>
    <property type="evidence" value="ECO:0007669"/>
    <property type="project" value="TreeGrafter"/>
</dbReference>
<dbReference type="GO" id="GO:0006886">
    <property type="term" value="P:intracellular protein transport"/>
    <property type="evidence" value="ECO:0007669"/>
    <property type="project" value="TreeGrafter"/>
</dbReference>
<dbReference type="SUPFAM" id="SSF47661">
    <property type="entry name" value="t-snare proteins"/>
    <property type="match status" value="1"/>
</dbReference>
<dbReference type="InParanoid" id="D2UXS4"/>
<dbReference type="Gene3D" id="1.20.58.70">
    <property type="match status" value="1"/>
</dbReference>
<evidence type="ECO:0000256" key="1">
    <source>
        <dbReference type="ARBA" id="ARBA00009063"/>
    </source>
</evidence>
<dbReference type="GeneID" id="8863901"/>
<dbReference type="RefSeq" id="XP_002683085.1">
    <property type="nucleotide sequence ID" value="XM_002683039.1"/>
</dbReference>
<dbReference type="AlphaFoldDB" id="D2UXS4"/>
<protein>
    <submittedName>
        <fullName evidence="5">Predicted protein</fullName>
    </submittedName>
</protein>
<feature type="compositionally biased region" description="Acidic residues" evidence="2">
    <location>
        <begin position="182"/>
        <end position="193"/>
    </location>
</feature>
<dbReference type="InterPro" id="IPR006011">
    <property type="entry name" value="Syntaxin_N"/>
</dbReference>
<keyword evidence="3" id="KW-0812">Transmembrane</keyword>
<dbReference type="GO" id="GO:0005484">
    <property type="term" value="F:SNAP receptor activity"/>
    <property type="evidence" value="ECO:0007669"/>
    <property type="project" value="TreeGrafter"/>
</dbReference>
<dbReference type="InterPro" id="IPR000727">
    <property type="entry name" value="T_SNARE_dom"/>
</dbReference>
<dbReference type="Pfam" id="PF14523">
    <property type="entry name" value="Syntaxin_2"/>
    <property type="match status" value="1"/>
</dbReference>
<dbReference type="KEGG" id="ngr:NAEGRDRAFT_61224"/>
<dbReference type="EMBL" id="GG738845">
    <property type="protein sequence ID" value="EFC50341.1"/>
    <property type="molecule type" value="Genomic_DNA"/>
</dbReference>
<dbReference type="PROSITE" id="PS50192">
    <property type="entry name" value="T_SNARE"/>
    <property type="match status" value="1"/>
</dbReference>
<feature type="region of interest" description="Disordered" evidence="2">
    <location>
        <begin position="1"/>
        <end position="31"/>
    </location>
</feature>
<name>D2UXS4_NAEGR</name>
<dbReference type="OrthoDB" id="364348at2759"/>
<dbReference type="eggNOG" id="KOG0811">
    <property type="taxonomic scope" value="Eukaryota"/>
</dbReference>
<feature type="transmembrane region" description="Helical" evidence="3">
    <location>
        <begin position="299"/>
        <end position="324"/>
    </location>
</feature>
<organism evidence="6">
    <name type="scientific">Naegleria gruberi</name>
    <name type="common">Amoeba</name>
    <dbReference type="NCBI Taxonomy" id="5762"/>
    <lineage>
        <taxon>Eukaryota</taxon>
        <taxon>Discoba</taxon>
        <taxon>Heterolobosea</taxon>
        <taxon>Tetramitia</taxon>
        <taxon>Eutetramitia</taxon>
        <taxon>Vahlkampfiidae</taxon>
        <taxon>Naegleria</taxon>
    </lineage>
</organism>
<comment type="similarity">
    <text evidence="1">Belongs to the syntaxin family.</text>
</comment>
<keyword evidence="3" id="KW-0472">Membrane</keyword>
<evidence type="ECO:0000259" key="4">
    <source>
        <dbReference type="PROSITE" id="PS50192"/>
    </source>
</evidence>
<sequence length="325" mass="37316">MSNWLEARQGHVSHSGIGEQKRAQPSPIASNSQQVNFVSNLSTSGSSGGTPSVVPIFNIQKEVEDLSNKIYSFMYTVGRIESHTKELEKKDSDSVKNKLKAHREKAKKELRWLLQKFEEISCKAPNLKDSTTEKVFEKITKQFKDQFERFQNVSKHSIEVEKKHLIKVHSRSRQTENSALVDDTENNDTDGEYEDHKYGVGKYEQEQQDLFEQRLILTEFDHSMIQTEKAIAEERLNELKQLEVDMNDIYSCYVDLSSMIKQQGETMDTVESNILKSNIMVEEGVEYIETSRKKLSYRLVIQLLLIAGFTIIVILGVVLGVIYII</sequence>
<dbReference type="GO" id="GO:0031201">
    <property type="term" value="C:SNARE complex"/>
    <property type="evidence" value="ECO:0007669"/>
    <property type="project" value="TreeGrafter"/>
</dbReference>
<dbReference type="PANTHER" id="PTHR19957">
    <property type="entry name" value="SYNTAXIN"/>
    <property type="match status" value="1"/>
</dbReference>
<dbReference type="GO" id="GO:0006906">
    <property type="term" value="P:vesicle fusion"/>
    <property type="evidence" value="ECO:0007669"/>
    <property type="project" value="TreeGrafter"/>
</dbReference>
<feature type="region of interest" description="Disordered" evidence="2">
    <location>
        <begin position="173"/>
        <end position="194"/>
    </location>
</feature>
<dbReference type="PANTHER" id="PTHR19957:SF38">
    <property type="entry name" value="LD27581P"/>
    <property type="match status" value="1"/>
</dbReference>
<dbReference type="GO" id="GO:0000149">
    <property type="term" value="F:SNARE binding"/>
    <property type="evidence" value="ECO:0007669"/>
    <property type="project" value="TreeGrafter"/>
</dbReference>